<dbReference type="EMBL" id="FBTU01000029">
    <property type="protein sequence ID" value="CUW20694.1"/>
    <property type="molecule type" value="Genomic_DNA"/>
</dbReference>
<dbReference type="SUPFAM" id="SSF51735">
    <property type="entry name" value="NAD(P)-binding Rossmann-fold domains"/>
    <property type="match status" value="1"/>
</dbReference>
<dbReference type="PROSITE" id="PS52019">
    <property type="entry name" value="PKS_MFAS_DH"/>
    <property type="match status" value="1"/>
</dbReference>
<feature type="domain" description="PKS/mFAS DH" evidence="4">
    <location>
        <begin position="552"/>
        <end position="859"/>
    </location>
</feature>
<dbReference type="Proteomes" id="UP000198868">
    <property type="component" value="Unassembled WGS sequence"/>
</dbReference>
<feature type="active site" description="Proton donor; for dehydratase activity" evidence="3">
    <location>
        <position position="777"/>
    </location>
</feature>
<dbReference type="InterPro" id="IPR050091">
    <property type="entry name" value="PKS_NRPS_Biosynth_Enz"/>
</dbReference>
<dbReference type="InterPro" id="IPR057326">
    <property type="entry name" value="KR_dom"/>
</dbReference>
<evidence type="ECO:0000256" key="3">
    <source>
        <dbReference type="PROSITE-ProRule" id="PRU01363"/>
    </source>
</evidence>
<dbReference type="GO" id="GO:0006633">
    <property type="term" value="P:fatty acid biosynthetic process"/>
    <property type="evidence" value="ECO:0007669"/>
    <property type="project" value="TreeGrafter"/>
</dbReference>
<evidence type="ECO:0000313" key="5">
    <source>
        <dbReference type="EMBL" id="CUW20694.1"/>
    </source>
</evidence>
<dbReference type="Pfam" id="PF08659">
    <property type="entry name" value="KR"/>
    <property type="match status" value="1"/>
</dbReference>
<feature type="region of interest" description="N-terminal hotdog fold" evidence="3">
    <location>
        <begin position="552"/>
        <end position="691"/>
    </location>
</feature>
<proteinExistence type="predicted"/>
<dbReference type="AlphaFoldDB" id="A0AAN2QXN6"/>
<name>A0AAN2QXN6_9LACO</name>
<evidence type="ECO:0000259" key="4">
    <source>
        <dbReference type="PROSITE" id="PS52019"/>
    </source>
</evidence>
<feature type="region of interest" description="C-terminal hotdog fold" evidence="3">
    <location>
        <begin position="708"/>
        <end position="859"/>
    </location>
</feature>
<evidence type="ECO:0000256" key="2">
    <source>
        <dbReference type="ARBA" id="ARBA00022553"/>
    </source>
</evidence>
<keyword evidence="1" id="KW-0596">Phosphopantetheine</keyword>
<comment type="caution">
    <text evidence="5">The sequence shown here is derived from an EMBL/GenBank/DDBJ whole genome shotgun (WGS) entry which is preliminary data.</text>
</comment>
<dbReference type="InterPro" id="IPR049900">
    <property type="entry name" value="PKS_mFAS_DH"/>
</dbReference>
<dbReference type="Gene3D" id="3.10.129.110">
    <property type="entry name" value="Polyketide synthase dehydratase"/>
    <property type="match status" value="1"/>
</dbReference>
<dbReference type="PANTHER" id="PTHR43775:SF37">
    <property type="entry name" value="SI:DKEY-61P9.11"/>
    <property type="match status" value="1"/>
</dbReference>
<gene>
    <name evidence="5" type="ORF">PL111_0933</name>
</gene>
<dbReference type="InterPro" id="IPR036291">
    <property type="entry name" value="NAD(P)-bd_dom_sf"/>
</dbReference>
<dbReference type="Gene3D" id="3.40.50.720">
    <property type="entry name" value="NAD(P)-binding Rossmann-like Domain"/>
    <property type="match status" value="1"/>
</dbReference>
<protein>
    <submittedName>
        <fullName evidence="5">Polyketide synthase</fullName>
    </submittedName>
</protein>
<dbReference type="Pfam" id="PF14765">
    <property type="entry name" value="PS-DH"/>
    <property type="match status" value="1"/>
</dbReference>
<dbReference type="InterPro" id="IPR042104">
    <property type="entry name" value="PKS_dehydratase_sf"/>
</dbReference>
<accession>A0AAN2QXN6</accession>
<organism evidence="5 6">
    <name type="scientific">Leuconostoc inhae</name>
    <dbReference type="NCBI Taxonomy" id="178001"/>
    <lineage>
        <taxon>Bacteria</taxon>
        <taxon>Bacillati</taxon>
        <taxon>Bacillota</taxon>
        <taxon>Bacilli</taxon>
        <taxon>Lactobacillales</taxon>
        <taxon>Lactobacillaceae</taxon>
        <taxon>Leuconostoc</taxon>
    </lineage>
</organism>
<dbReference type="InterPro" id="IPR049551">
    <property type="entry name" value="PKS_DH_C"/>
</dbReference>
<reference evidence="5 6" key="1">
    <citation type="submission" date="2015-12" db="EMBL/GenBank/DDBJ databases">
        <authorList>
            <person name="Andreevskaya M."/>
        </authorList>
    </citation>
    <scope>NUCLEOTIDE SEQUENCE [LARGE SCALE GENOMIC DNA]</scope>
    <source>
        <strain evidence="5 6">PL111</strain>
    </source>
</reference>
<dbReference type="GO" id="GO:0005737">
    <property type="term" value="C:cytoplasm"/>
    <property type="evidence" value="ECO:0007669"/>
    <property type="project" value="TreeGrafter"/>
</dbReference>
<dbReference type="GO" id="GO:0004312">
    <property type="term" value="F:fatty acid synthase activity"/>
    <property type="evidence" value="ECO:0007669"/>
    <property type="project" value="TreeGrafter"/>
</dbReference>
<keyword evidence="2" id="KW-0597">Phosphoprotein</keyword>
<dbReference type="GO" id="GO:0005886">
    <property type="term" value="C:plasma membrane"/>
    <property type="evidence" value="ECO:0007669"/>
    <property type="project" value="TreeGrafter"/>
</dbReference>
<feature type="active site" description="Proton acceptor; for dehydratase activity" evidence="3">
    <location>
        <position position="584"/>
    </location>
</feature>
<dbReference type="InterPro" id="IPR013968">
    <property type="entry name" value="PKS_KR"/>
</dbReference>
<dbReference type="SMART" id="SM00822">
    <property type="entry name" value="PKS_KR"/>
    <property type="match status" value="1"/>
</dbReference>
<dbReference type="GO" id="GO:0071770">
    <property type="term" value="P:DIM/DIP cell wall layer assembly"/>
    <property type="evidence" value="ECO:0007669"/>
    <property type="project" value="TreeGrafter"/>
</dbReference>
<evidence type="ECO:0000313" key="6">
    <source>
        <dbReference type="Proteomes" id="UP000198868"/>
    </source>
</evidence>
<sequence length="863" mass="98588">MNRYTSKTINFSQKHEMQYLLEDKSILIISESKKGVIGKLLSEKLSEKNKVTTISPLEVDFENTKELKRIIEYNITLLGKVDCIINLQGITEFSSINDFENMHEWENRTLNIYNGLFYTSKISYDFLSNNSNTAYFGATNIGDYFGLENKNHETINPLGGLVTGFIKALEKELRPFISKVVDINESDNLTDEQVANILLKEFSTYGKLIEIGIKNNVRKGVITSKVQDDVSTTSFKLSNEEVILVTGGGRGITYECAKKLAISTGTKLILTGRTELPSKNNPYIQMSEIEFEKYKKEFMVERKRIDPNLSVIEIVFEYEKLKNARVLFNNLKILTDLKIQFDYIKCDFSKEKYVVELKQHLDDKNIRISGIINGAGLPSFGKINAKNELLAQNVVKVKSNSIFMLFKYFITQSQIKFIIHMGSISGRFGMDGQVDYSAAADLLVKISNNINSLTNTKSIVIGWPAWDEVGMAMNDDVEKVQKYERGLSFISVSEGTQRFLEEIFLYQNLNEVLIFNHLGEKNMPLGQLDDVQPDQSKKNIINDDNIVIDREKYSMIEKVEYFDKNKITATRKLSITTDRHLQEHIVNGTNVLAGVFHIEAAAELADLYLNLNEQNGFRITKIRDFNFMRFIKVYPTRTVDLKITGNIIFQNEDKLIIKMIITSDFKNIDGVVLQNDIVNSSGIIEMEKNSIPITPANFETDLIEINNIDMEKSLDIYKYYDKGKENIFFGPEFQNINNVRTDSNKNITGANIIVTDESGVFTFLKNINSQINPILIDNFGRLMLLNEFHQNGSTVVPTHISETVKYGNFKIGEQLKVYVKKIGEENNEVIYDGYIYRDKELLLSIKKMHLTKVGQVSDYDIAL</sequence>
<dbReference type="PANTHER" id="PTHR43775">
    <property type="entry name" value="FATTY ACID SYNTHASE"/>
    <property type="match status" value="1"/>
</dbReference>
<evidence type="ECO:0000256" key="1">
    <source>
        <dbReference type="ARBA" id="ARBA00022450"/>
    </source>
</evidence>